<dbReference type="OrthoDB" id="5989148at2759"/>
<dbReference type="InterPro" id="IPR003368">
    <property type="entry name" value="POMP_repeat"/>
</dbReference>
<protein>
    <recommendedName>
        <fullName evidence="11">EGF-like domain-containing protein</fullName>
    </recommendedName>
</protein>
<evidence type="ECO:0000256" key="1">
    <source>
        <dbReference type="ARBA" id="ARBA00004196"/>
    </source>
</evidence>
<dbReference type="AlphaFoldDB" id="A0A1Y1ISB5"/>
<evidence type="ECO:0008006" key="11">
    <source>
        <dbReference type="Google" id="ProtNLM"/>
    </source>
</evidence>
<evidence type="ECO:0000256" key="4">
    <source>
        <dbReference type="ARBA" id="ARBA00022525"/>
    </source>
</evidence>
<keyword evidence="10" id="KW-1185">Reference proteome</keyword>
<name>A0A1Y1ISB5_KLENI</name>
<evidence type="ECO:0000256" key="8">
    <source>
        <dbReference type="SAM" id="SignalP"/>
    </source>
</evidence>
<sequence>MARIVPVAAALCALMVFLRACQTEAQPFNVTLVAQLLNATFPSPANATLAKPNTTCVGYTDRASLLAKLDSARSGEVIVICSDIMIDLDYDDYLLYVNSSVTIIGGNTTTGRPYVIHGSYTSPLFRVAGSVGPVVFQNLELSSAYGPYFGGAVDVGKNAVVSFINVAFTNNYAEYGGAVYTEGNTTFLGCVFVNNTAKEWGGAVHLENYVGGIALSVKDSIFYASVSGKVGGALSILSGTYDPNYATITDSVFVESKATEKGGAIYAYAGQNGTPGINATITYNDFINGTTTNGTLPALGGGAVYMGGDGTTGFFAGNSFKNNKAPRGGAIYVYGSLNTSFCGGDSFTANVAQTGLGDNVYMYGTYGLSATSFCPAIPLGVVNAPNQQTPYVYNGYSNASCVDCDPKMICDKNATGILTPVGVDCTCNGGFYGSGYACYPLGYNKTSSFSLATTLIAKATNTTANLTRLANFTTVSNPTSVNATAR</sequence>
<evidence type="ECO:0000256" key="7">
    <source>
        <dbReference type="ARBA" id="ARBA00023237"/>
    </source>
</evidence>
<dbReference type="PANTHER" id="PTHR11319:SF35">
    <property type="entry name" value="OUTER MEMBRANE PROTEIN PMPC-RELATED"/>
    <property type="match status" value="1"/>
</dbReference>
<dbReference type="Proteomes" id="UP000054558">
    <property type="component" value="Unassembled WGS sequence"/>
</dbReference>
<feature type="chain" id="PRO_5012327244" description="EGF-like domain-containing protein" evidence="8">
    <location>
        <begin position="26"/>
        <end position="486"/>
    </location>
</feature>
<dbReference type="InterPro" id="IPR009017">
    <property type="entry name" value="GFP"/>
</dbReference>
<dbReference type="PANTHER" id="PTHR11319">
    <property type="entry name" value="G PROTEIN-COUPLED RECEPTOR-RELATED"/>
    <property type="match status" value="1"/>
</dbReference>
<evidence type="ECO:0000256" key="2">
    <source>
        <dbReference type="ARBA" id="ARBA00004442"/>
    </source>
</evidence>
<evidence type="ECO:0000313" key="9">
    <source>
        <dbReference type="EMBL" id="GAQ91058.1"/>
    </source>
</evidence>
<keyword evidence="5 8" id="KW-0732">Signal</keyword>
<organism evidence="9 10">
    <name type="scientific">Klebsormidium nitens</name>
    <name type="common">Green alga</name>
    <name type="synonym">Ulothrix nitens</name>
    <dbReference type="NCBI Taxonomy" id="105231"/>
    <lineage>
        <taxon>Eukaryota</taxon>
        <taxon>Viridiplantae</taxon>
        <taxon>Streptophyta</taxon>
        <taxon>Klebsormidiophyceae</taxon>
        <taxon>Klebsormidiales</taxon>
        <taxon>Klebsormidiaceae</taxon>
        <taxon>Klebsormidium</taxon>
    </lineage>
</organism>
<reference evidence="9 10" key="1">
    <citation type="journal article" date="2014" name="Nat. Commun.">
        <title>Klebsormidium flaccidum genome reveals primary factors for plant terrestrial adaptation.</title>
        <authorList>
            <person name="Hori K."/>
            <person name="Maruyama F."/>
            <person name="Fujisawa T."/>
            <person name="Togashi T."/>
            <person name="Yamamoto N."/>
            <person name="Seo M."/>
            <person name="Sato S."/>
            <person name="Yamada T."/>
            <person name="Mori H."/>
            <person name="Tajima N."/>
            <person name="Moriyama T."/>
            <person name="Ikeuchi M."/>
            <person name="Watanabe M."/>
            <person name="Wada H."/>
            <person name="Kobayashi K."/>
            <person name="Saito M."/>
            <person name="Masuda T."/>
            <person name="Sasaki-Sekimoto Y."/>
            <person name="Mashiguchi K."/>
            <person name="Awai K."/>
            <person name="Shimojima M."/>
            <person name="Masuda S."/>
            <person name="Iwai M."/>
            <person name="Nobusawa T."/>
            <person name="Narise T."/>
            <person name="Kondo S."/>
            <person name="Saito H."/>
            <person name="Sato R."/>
            <person name="Murakawa M."/>
            <person name="Ihara Y."/>
            <person name="Oshima-Yamada Y."/>
            <person name="Ohtaka K."/>
            <person name="Satoh M."/>
            <person name="Sonobe K."/>
            <person name="Ishii M."/>
            <person name="Ohtani R."/>
            <person name="Kanamori-Sato M."/>
            <person name="Honoki R."/>
            <person name="Miyazaki D."/>
            <person name="Mochizuki H."/>
            <person name="Umetsu J."/>
            <person name="Higashi K."/>
            <person name="Shibata D."/>
            <person name="Kamiya Y."/>
            <person name="Sato N."/>
            <person name="Nakamura Y."/>
            <person name="Tabata S."/>
            <person name="Ida S."/>
            <person name="Kurokawa K."/>
            <person name="Ohta H."/>
        </authorList>
    </citation>
    <scope>NUCLEOTIDE SEQUENCE [LARGE SCALE GENOMIC DNA]</scope>
    <source>
        <strain evidence="9 10">NIES-2285</strain>
    </source>
</reference>
<evidence type="ECO:0000256" key="5">
    <source>
        <dbReference type="ARBA" id="ARBA00022729"/>
    </source>
</evidence>
<comment type="subcellular location">
    <subcellularLocation>
        <location evidence="1">Cell envelope</location>
    </subcellularLocation>
    <subcellularLocation>
        <location evidence="2">Cell outer membrane</location>
    </subcellularLocation>
    <subcellularLocation>
        <location evidence="3">Secreted</location>
    </subcellularLocation>
</comment>
<evidence type="ECO:0000256" key="3">
    <source>
        <dbReference type="ARBA" id="ARBA00004613"/>
    </source>
</evidence>
<proteinExistence type="predicted"/>
<evidence type="ECO:0000313" key="10">
    <source>
        <dbReference type="Proteomes" id="UP000054558"/>
    </source>
</evidence>
<accession>A0A1Y1ISB5</accession>
<dbReference type="SUPFAM" id="SSF51126">
    <property type="entry name" value="Pectin lyase-like"/>
    <property type="match status" value="1"/>
</dbReference>
<keyword evidence="6" id="KW-0472">Membrane</keyword>
<dbReference type="GO" id="GO:0005576">
    <property type="term" value="C:extracellular region"/>
    <property type="evidence" value="ECO:0007669"/>
    <property type="project" value="UniProtKB-SubCell"/>
</dbReference>
<dbReference type="Gene3D" id="2.40.155.10">
    <property type="entry name" value="Green fluorescent protein"/>
    <property type="match status" value="1"/>
</dbReference>
<dbReference type="NCBIfam" id="TIGR01376">
    <property type="entry name" value="POMP_repeat"/>
    <property type="match status" value="1"/>
</dbReference>
<gene>
    <name evidence="9" type="ORF">KFL_007210030</name>
</gene>
<keyword evidence="4" id="KW-0964">Secreted</keyword>
<evidence type="ECO:0000256" key="6">
    <source>
        <dbReference type="ARBA" id="ARBA00023136"/>
    </source>
</evidence>
<dbReference type="Pfam" id="PF02415">
    <property type="entry name" value="Chlam_PMP"/>
    <property type="match status" value="3"/>
</dbReference>
<dbReference type="InterPro" id="IPR011050">
    <property type="entry name" value="Pectin_lyase_fold/virulence"/>
</dbReference>
<dbReference type="EMBL" id="DF237670">
    <property type="protein sequence ID" value="GAQ91058.1"/>
    <property type="molecule type" value="Genomic_DNA"/>
</dbReference>
<keyword evidence="7" id="KW-0998">Cell outer membrane</keyword>
<feature type="signal peptide" evidence="8">
    <location>
        <begin position="1"/>
        <end position="25"/>
    </location>
</feature>